<protein>
    <submittedName>
        <fullName evidence="1">Uncharacterized protein</fullName>
    </submittedName>
</protein>
<dbReference type="Proteomes" id="UP000315403">
    <property type="component" value="Unassembled WGS sequence"/>
</dbReference>
<evidence type="ECO:0000313" key="2">
    <source>
        <dbReference type="Proteomes" id="UP000315403"/>
    </source>
</evidence>
<dbReference type="EMBL" id="SZUV01000006">
    <property type="protein sequence ID" value="TQN49322.1"/>
    <property type="molecule type" value="Genomic_DNA"/>
</dbReference>
<reference evidence="1 2" key="1">
    <citation type="submission" date="2019-03" db="EMBL/GenBank/DDBJ databases">
        <title>New insights into Acidothiobacillus thiooxidans sulfur metabolism through coupled gene expression, solution geochemistry, microscopy and spectroscopy analyses.</title>
        <authorList>
            <person name="Camacho D."/>
            <person name="Frazao R."/>
            <person name="Fouillen A."/>
            <person name="Nanci A."/>
            <person name="Lang B.F."/>
            <person name="Apte S.C."/>
            <person name="Baron C."/>
            <person name="Warren L.A."/>
        </authorList>
    </citation>
    <scope>NUCLEOTIDE SEQUENCE [LARGE SCALE GENOMIC DNA]</scope>
    <source>
        <strain evidence="1 2">ATCC 19377</strain>
    </source>
</reference>
<organism evidence="1 2">
    <name type="scientific">Acidithiobacillus thiooxidans ATCC 19377</name>
    <dbReference type="NCBI Taxonomy" id="637390"/>
    <lineage>
        <taxon>Bacteria</taxon>
        <taxon>Pseudomonadati</taxon>
        <taxon>Pseudomonadota</taxon>
        <taxon>Acidithiobacillia</taxon>
        <taxon>Acidithiobacillales</taxon>
        <taxon>Acidithiobacillaceae</taxon>
        <taxon>Acidithiobacillus</taxon>
    </lineage>
</organism>
<name>A0A543PZ22_ACITH</name>
<sequence>MTHRLDVGSAHAAICDVPVFSLTDKHQYPSGMLRLDQSFLGDQGLQWGKAQELRWYIDPAAGNKWLVKIQKPQACGLPEAFTADTAGQWVLMLREEALQIGWTETKGEPVLGEVLASIQPVASFSVSH</sequence>
<comment type="caution">
    <text evidence="1">The sequence shown here is derived from an EMBL/GenBank/DDBJ whole genome shotgun (WGS) entry which is preliminary data.</text>
</comment>
<gene>
    <name evidence="1" type="ORF">DLNHIDIE_03370</name>
</gene>
<evidence type="ECO:0000313" key="1">
    <source>
        <dbReference type="EMBL" id="TQN49322.1"/>
    </source>
</evidence>
<dbReference type="AlphaFoldDB" id="A0A543PZ22"/>
<dbReference type="RefSeq" id="WP_142090109.1">
    <property type="nucleotide sequence ID" value="NZ_SZUV01000006.1"/>
</dbReference>
<proteinExistence type="predicted"/>
<accession>A0A543PZ22</accession>